<evidence type="ECO:0000313" key="2">
    <source>
        <dbReference type="EMBL" id="GAA1952981.1"/>
    </source>
</evidence>
<keyword evidence="1" id="KW-1133">Transmembrane helix</keyword>
<protein>
    <recommendedName>
        <fullName evidence="4">Glycosyltransferase RgtA/B/C/D-like domain-containing protein</fullName>
    </recommendedName>
</protein>
<dbReference type="InterPro" id="IPR046671">
    <property type="entry name" value="DUF6541"/>
</dbReference>
<feature type="transmembrane region" description="Helical" evidence="1">
    <location>
        <begin position="250"/>
        <end position="268"/>
    </location>
</feature>
<accession>A0ABN2QLQ6</accession>
<evidence type="ECO:0000256" key="1">
    <source>
        <dbReference type="SAM" id="Phobius"/>
    </source>
</evidence>
<dbReference type="Proteomes" id="UP001501116">
    <property type="component" value="Unassembled WGS sequence"/>
</dbReference>
<dbReference type="EMBL" id="BAAANN010000007">
    <property type="protein sequence ID" value="GAA1952981.1"/>
    <property type="molecule type" value="Genomic_DNA"/>
</dbReference>
<feature type="transmembrane region" description="Helical" evidence="1">
    <location>
        <begin position="479"/>
        <end position="499"/>
    </location>
</feature>
<evidence type="ECO:0000313" key="3">
    <source>
        <dbReference type="Proteomes" id="UP001501116"/>
    </source>
</evidence>
<sequence>MPTSPGLAAQVFTMVVYLAVLFAPGLAAGFAAGLRGWVLAGFAPLLGYGIAGIAGPWYAAIGVPFTVVSFLVAVVVVTGIAYGARRFASRKDVPPRDEPLWGGWGHAGVVVCLLVGAAVGAYTVFHGLGTINSIPQGFDGVYHGNGIRYIADTGDGGLTGTSSTNWYAPGEGLFYPNAYHLVGSIAYRLSGADIPAILDTHAMLLPGLLAVSMVVLVRYFRGRAVLAGAAALVCVAPVTLCYESLDHGPLLPFLLGLALTPLGAVALHRYLVRPALDTGFVLTGAAVGLLTIHSSTLFAGVLFGLPLFAQHWLGRRLREIGRELLALLPIAVVCVLVAWLQLFGALGLATGDVPYLGWPATVPWNTAVGSLLTFQHFEAKPQFLLSAALLIGCVFAVRLGRLRWVAGTAVLIGVFAVAVMSTNAPLVMALSRPWWDDPYRFIAMATVPLCLLAAHGLAEVQRLVRDGLRVIRPLTGSRSAVPAALVVFAAFVAGTGVLYTGTNAGVVMPGFATNTTRPARDLPVSRAEAAAMVELGKLAKPGDWAMNDRADGSVWIYALSGVRTVAGHFDRAVQPPDARLLAARFNQYATDPEVREAVRRLNVRWVILGSGGYPDRAPRPAGLTGLDRLPFLHEVYRNEVSVLYRLDR</sequence>
<organism evidence="2 3">
    <name type="scientific">Amycolatopsis minnesotensis</name>
    <dbReference type="NCBI Taxonomy" id="337894"/>
    <lineage>
        <taxon>Bacteria</taxon>
        <taxon>Bacillati</taxon>
        <taxon>Actinomycetota</taxon>
        <taxon>Actinomycetes</taxon>
        <taxon>Pseudonocardiales</taxon>
        <taxon>Pseudonocardiaceae</taxon>
        <taxon>Amycolatopsis</taxon>
    </lineage>
</organism>
<keyword evidence="1" id="KW-0812">Transmembrane</keyword>
<feature type="transmembrane region" description="Helical" evidence="1">
    <location>
        <begin position="65"/>
        <end position="84"/>
    </location>
</feature>
<feature type="transmembrane region" description="Helical" evidence="1">
    <location>
        <begin position="379"/>
        <end position="397"/>
    </location>
</feature>
<keyword evidence="3" id="KW-1185">Reference proteome</keyword>
<feature type="transmembrane region" description="Helical" evidence="1">
    <location>
        <begin position="324"/>
        <end position="349"/>
    </location>
</feature>
<name>A0ABN2QLQ6_9PSEU</name>
<comment type="caution">
    <text evidence="2">The sequence shown here is derived from an EMBL/GenBank/DDBJ whole genome shotgun (WGS) entry which is preliminary data.</text>
</comment>
<proteinExistence type="predicted"/>
<dbReference type="RefSeq" id="WP_344416488.1">
    <property type="nucleotide sequence ID" value="NZ_BAAANN010000007.1"/>
</dbReference>
<feature type="transmembrane region" description="Helical" evidence="1">
    <location>
        <begin position="202"/>
        <end position="220"/>
    </location>
</feature>
<feature type="transmembrane region" description="Helical" evidence="1">
    <location>
        <begin position="280"/>
        <end position="303"/>
    </location>
</feature>
<feature type="transmembrane region" description="Helical" evidence="1">
    <location>
        <begin position="404"/>
        <end position="427"/>
    </location>
</feature>
<feature type="transmembrane region" description="Helical" evidence="1">
    <location>
        <begin position="104"/>
        <end position="125"/>
    </location>
</feature>
<feature type="transmembrane region" description="Helical" evidence="1">
    <location>
        <begin position="6"/>
        <end position="30"/>
    </location>
</feature>
<dbReference type="Pfam" id="PF20176">
    <property type="entry name" value="DUF6541"/>
    <property type="match status" value="1"/>
</dbReference>
<keyword evidence="1" id="KW-0472">Membrane</keyword>
<gene>
    <name evidence="2" type="ORF">GCM10009754_22660</name>
</gene>
<feature type="transmembrane region" description="Helical" evidence="1">
    <location>
        <begin position="37"/>
        <end position="59"/>
    </location>
</feature>
<reference evidence="2 3" key="1">
    <citation type="journal article" date="2019" name="Int. J. Syst. Evol. Microbiol.">
        <title>The Global Catalogue of Microorganisms (GCM) 10K type strain sequencing project: providing services to taxonomists for standard genome sequencing and annotation.</title>
        <authorList>
            <consortium name="The Broad Institute Genomics Platform"/>
            <consortium name="The Broad Institute Genome Sequencing Center for Infectious Disease"/>
            <person name="Wu L."/>
            <person name="Ma J."/>
        </authorList>
    </citation>
    <scope>NUCLEOTIDE SEQUENCE [LARGE SCALE GENOMIC DNA]</scope>
    <source>
        <strain evidence="2 3">JCM 14545</strain>
    </source>
</reference>
<feature type="transmembrane region" description="Helical" evidence="1">
    <location>
        <begin position="439"/>
        <end position="458"/>
    </location>
</feature>
<evidence type="ECO:0008006" key="4">
    <source>
        <dbReference type="Google" id="ProtNLM"/>
    </source>
</evidence>